<dbReference type="EMBL" id="FNKY01000001">
    <property type="protein sequence ID" value="SDQ72948.1"/>
    <property type="molecule type" value="Genomic_DNA"/>
</dbReference>
<comment type="caution">
    <text evidence="3">The sequence shown here is derived from an EMBL/GenBank/DDBJ whole genome shotgun (WGS) entry which is preliminary data.</text>
</comment>
<dbReference type="Pfam" id="PF07589">
    <property type="entry name" value="PEP-CTERM"/>
    <property type="match status" value="1"/>
</dbReference>
<sequence>MRESYIYKDLQTAGIVAVLAFGISSQAFATTTFTVDPNAAFGAAGGPHPGPFQADLITGNSSTLVKLDTTGPFPVGTTANGAGWVNFSSFVDENSNNVLGSVSGLNNNWQLWAEYSYTIALDSGAYAKPNSSYIVTGLHADLWVDPSIASATAFIAATNGGAAASVVHGADSFKVATVDLIEGVANINSLGGTGFNSTTNFTLLDPQGSALFTAPVPFYTVQFQNFNNTSQGIFIASDHITINKASGGVDFLSPVPEPETYAMLLAGLGVMGFIARRRSNTINLI</sequence>
<proteinExistence type="predicted"/>
<evidence type="ECO:0000313" key="3">
    <source>
        <dbReference type="EMBL" id="SDQ72948.1"/>
    </source>
</evidence>
<evidence type="ECO:0000313" key="4">
    <source>
        <dbReference type="Proteomes" id="UP000183471"/>
    </source>
</evidence>
<name>A0ABY0TK30_9PROT</name>
<feature type="chain" id="PRO_5046052775" evidence="1">
    <location>
        <begin position="30"/>
        <end position="285"/>
    </location>
</feature>
<dbReference type="RefSeq" id="WP_081346713.1">
    <property type="nucleotide sequence ID" value="NZ_FNKY01000001.1"/>
</dbReference>
<organism evidence="3 4">
    <name type="scientific">Nitrosospira multiformis</name>
    <dbReference type="NCBI Taxonomy" id="1231"/>
    <lineage>
        <taxon>Bacteria</taxon>
        <taxon>Pseudomonadati</taxon>
        <taxon>Pseudomonadota</taxon>
        <taxon>Betaproteobacteria</taxon>
        <taxon>Nitrosomonadales</taxon>
        <taxon>Nitrosomonadaceae</taxon>
        <taxon>Nitrosospira</taxon>
    </lineage>
</organism>
<gene>
    <name evidence="3" type="ORF">SAMN05216402_2046</name>
</gene>
<reference evidence="3 4" key="1">
    <citation type="submission" date="2016-10" db="EMBL/GenBank/DDBJ databases">
        <authorList>
            <person name="Varghese N."/>
            <person name="Submissions S."/>
        </authorList>
    </citation>
    <scope>NUCLEOTIDE SEQUENCE [LARGE SCALE GENOMIC DNA]</scope>
    <source>
        <strain evidence="3 4">Nl1</strain>
    </source>
</reference>
<protein>
    <submittedName>
        <fullName evidence="3">PEP-CTERM protein-sorting domain-containing protein</fullName>
    </submittedName>
</protein>
<dbReference type="NCBIfam" id="NF033554">
    <property type="entry name" value="floc_PepA"/>
    <property type="match status" value="1"/>
</dbReference>
<keyword evidence="4" id="KW-1185">Reference proteome</keyword>
<keyword evidence="1" id="KW-0732">Signal</keyword>
<dbReference type="InterPro" id="IPR013424">
    <property type="entry name" value="Ice-binding_C"/>
</dbReference>
<dbReference type="NCBIfam" id="TIGR02595">
    <property type="entry name" value="PEP_CTERM"/>
    <property type="match status" value="1"/>
</dbReference>
<accession>A0ABY0TK30</accession>
<feature type="domain" description="Ice-binding protein C-terminal" evidence="2">
    <location>
        <begin position="254"/>
        <end position="278"/>
    </location>
</feature>
<dbReference type="Proteomes" id="UP000183471">
    <property type="component" value="Unassembled WGS sequence"/>
</dbReference>
<feature type="signal peptide" evidence="1">
    <location>
        <begin position="1"/>
        <end position="29"/>
    </location>
</feature>
<evidence type="ECO:0000259" key="2">
    <source>
        <dbReference type="Pfam" id="PF07589"/>
    </source>
</evidence>
<evidence type="ECO:0000256" key="1">
    <source>
        <dbReference type="SAM" id="SignalP"/>
    </source>
</evidence>